<dbReference type="SMART" id="SM00387">
    <property type="entry name" value="HATPase_c"/>
    <property type="match status" value="1"/>
</dbReference>
<evidence type="ECO:0000256" key="3">
    <source>
        <dbReference type="ARBA" id="ARBA00022679"/>
    </source>
</evidence>
<evidence type="ECO:0000256" key="2">
    <source>
        <dbReference type="ARBA" id="ARBA00012438"/>
    </source>
</evidence>
<feature type="transmembrane region" description="Helical" evidence="8">
    <location>
        <begin position="164"/>
        <end position="183"/>
    </location>
</feature>
<dbReference type="EC" id="2.7.13.3" evidence="2"/>
<proteinExistence type="predicted"/>
<organism evidence="10 11">
    <name type="scientific">Halalkalibacter oceani</name>
    <dbReference type="NCBI Taxonomy" id="1653776"/>
    <lineage>
        <taxon>Bacteria</taxon>
        <taxon>Bacillati</taxon>
        <taxon>Bacillota</taxon>
        <taxon>Bacilli</taxon>
        <taxon>Bacillales</taxon>
        <taxon>Bacillaceae</taxon>
        <taxon>Halalkalibacter</taxon>
    </lineage>
</organism>
<keyword evidence="11" id="KW-1185">Reference proteome</keyword>
<dbReference type="GO" id="GO:0004673">
    <property type="term" value="F:protein histidine kinase activity"/>
    <property type="evidence" value="ECO:0007669"/>
    <property type="project" value="UniProtKB-EC"/>
</dbReference>
<feature type="transmembrane region" description="Helical" evidence="8">
    <location>
        <begin position="195"/>
        <end position="215"/>
    </location>
</feature>
<dbReference type="EMBL" id="JAMBOL010000005">
    <property type="protein sequence ID" value="MCM3714117.1"/>
    <property type="molecule type" value="Genomic_DNA"/>
</dbReference>
<dbReference type="GO" id="GO:0005524">
    <property type="term" value="F:ATP binding"/>
    <property type="evidence" value="ECO:0007669"/>
    <property type="project" value="UniProtKB-KW"/>
</dbReference>
<dbReference type="Pfam" id="PF02518">
    <property type="entry name" value="HATPase_c"/>
    <property type="match status" value="1"/>
</dbReference>
<evidence type="ECO:0000313" key="10">
    <source>
        <dbReference type="EMBL" id="MCM3714117.1"/>
    </source>
</evidence>
<evidence type="ECO:0000313" key="11">
    <source>
        <dbReference type="Proteomes" id="UP001139179"/>
    </source>
</evidence>
<dbReference type="AlphaFoldDB" id="A0A9X2DRI8"/>
<feature type="transmembrane region" description="Helical" evidence="8">
    <location>
        <begin position="103"/>
        <end position="123"/>
    </location>
</feature>
<evidence type="ECO:0000256" key="6">
    <source>
        <dbReference type="ARBA" id="ARBA00022840"/>
    </source>
</evidence>
<keyword evidence="6" id="KW-0067">ATP-binding</keyword>
<dbReference type="PANTHER" id="PTHR43711">
    <property type="entry name" value="TWO-COMPONENT HISTIDINE KINASE"/>
    <property type="match status" value="1"/>
</dbReference>
<feature type="transmembrane region" description="Helical" evidence="8">
    <location>
        <begin position="69"/>
        <end position="96"/>
    </location>
</feature>
<dbReference type="InterPro" id="IPR003594">
    <property type="entry name" value="HATPase_dom"/>
</dbReference>
<feature type="transmembrane region" description="Helical" evidence="8">
    <location>
        <begin position="29"/>
        <end position="49"/>
    </location>
</feature>
<keyword evidence="7" id="KW-0902">Two-component regulatory system</keyword>
<comment type="caution">
    <text evidence="10">The sequence shown here is derived from an EMBL/GenBank/DDBJ whole genome shotgun (WGS) entry which is preliminary data.</text>
</comment>
<dbReference type="InterPro" id="IPR036890">
    <property type="entry name" value="HATPase_C_sf"/>
</dbReference>
<dbReference type="PROSITE" id="PS50109">
    <property type="entry name" value="HIS_KIN"/>
    <property type="match status" value="1"/>
</dbReference>
<keyword evidence="3" id="KW-0808">Transferase</keyword>
<keyword evidence="5 10" id="KW-0418">Kinase</keyword>
<keyword evidence="8" id="KW-0472">Membrane</keyword>
<keyword evidence="8" id="KW-1133">Transmembrane helix</keyword>
<protein>
    <recommendedName>
        <fullName evidence="2">histidine kinase</fullName>
        <ecNumber evidence="2">2.7.13.3</ecNumber>
    </recommendedName>
</protein>
<comment type="catalytic activity">
    <reaction evidence="1">
        <text>ATP + protein L-histidine = ADP + protein N-phospho-L-histidine.</text>
        <dbReference type="EC" id="2.7.13.3"/>
    </reaction>
</comment>
<accession>A0A9X2DRI8</accession>
<evidence type="ECO:0000256" key="5">
    <source>
        <dbReference type="ARBA" id="ARBA00022777"/>
    </source>
</evidence>
<keyword evidence="4" id="KW-0547">Nucleotide-binding</keyword>
<feature type="domain" description="Histidine kinase" evidence="9">
    <location>
        <begin position="236"/>
        <end position="443"/>
    </location>
</feature>
<evidence type="ECO:0000259" key="9">
    <source>
        <dbReference type="PROSITE" id="PS50109"/>
    </source>
</evidence>
<evidence type="ECO:0000256" key="4">
    <source>
        <dbReference type="ARBA" id="ARBA00022741"/>
    </source>
</evidence>
<evidence type="ECO:0000256" key="8">
    <source>
        <dbReference type="SAM" id="Phobius"/>
    </source>
</evidence>
<keyword evidence="8" id="KW-0812">Transmembrane</keyword>
<dbReference type="GO" id="GO:0000160">
    <property type="term" value="P:phosphorelay signal transduction system"/>
    <property type="evidence" value="ECO:0007669"/>
    <property type="project" value="UniProtKB-KW"/>
</dbReference>
<evidence type="ECO:0000256" key="1">
    <source>
        <dbReference type="ARBA" id="ARBA00000085"/>
    </source>
</evidence>
<dbReference type="PRINTS" id="PR00344">
    <property type="entry name" value="BCTRLSENSOR"/>
</dbReference>
<evidence type="ECO:0000256" key="7">
    <source>
        <dbReference type="ARBA" id="ARBA00023012"/>
    </source>
</evidence>
<reference evidence="10" key="1">
    <citation type="submission" date="2022-05" db="EMBL/GenBank/DDBJ databases">
        <title>Comparative Genomics of Spacecraft Associated Microbes.</title>
        <authorList>
            <person name="Tran M.T."/>
            <person name="Wright A."/>
            <person name="Seuylemezian A."/>
            <person name="Eisen J."/>
            <person name="Coil D."/>
        </authorList>
    </citation>
    <scope>NUCLEOTIDE SEQUENCE</scope>
    <source>
        <strain evidence="10">214.1.1</strain>
    </source>
</reference>
<sequence>MIVAFFLLLFFVMTPMSLYLLAKHGENRLLVWGAFILFTAGLSGLQVGLEKIVLPHITSLGAGDTAVTVLSVLTAFLNIIVHSFPYYLILVFFIHFAGYPKTVVTVLLLVPVLLAFVFTDAYTTSWMNYSYILSWGIPYMLASIILFVKGMLKIEKEKVKKLQYFGLGMIIFIPEAFLLFLQLEGSYFQSPVELLILIPILCLFSLLAGLILYGYNVFTRFQSTAVLTKMQLGTSLMQHAFKNAISKNKLYALTIKRSLETKQYEEVDDHLNSLLRSNDHLMDMVSKLSYLTRRRLNVELEPTDIALVLEEVIDEFVHTPVSFEKQFSSVKLAVDRTLMTECFSNIISNAVEAIDGQGQITIIMEKTKRHVKIHFTDTGRGMDKEQINNLFEPFYSTKHKSGYNFGLGMFHVKKIMNAHRGKVKVTSQPGRGTTVTLMYPGREKESL</sequence>
<name>A0A9X2DRI8_9BACI</name>
<feature type="transmembrane region" description="Helical" evidence="8">
    <location>
        <begin position="129"/>
        <end position="152"/>
    </location>
</feature>
<dbReference type="RefSeq" id="WP_251222904.1">
    <property type="nucleotide sequence ID" value="NZ_JAMBOL010000005.1"/>
</dbReference>
<dbReference type="PANTHER" id="PTHR43711:SF1">
    <property type="entry name" value="HISTIDINE KINASE 1"/>
    <property type="match status" value="1"/>
</dbReference>
<dbReference type="SUPFAM" id="SSF55874">
    <property type="entry name" value="ATPase domain of HSP90 chaperone/DNA topoisomerase II/histidine kinase"/>
    <property type="match status" value="1"/>
</dbReference>
<dbReference type="Gene3D" id="3.30.565.10">
    <property type="entry name" value="Histidine kinase-like ATPase, C-terminal domain"/>
    <property type="match status" value="1"/>
</dbReference>
<dbReference type="InterPro" id="IPR004358">
    <property type="entry name" value="Sig_transdc_His_kin-like_C"/>
</dbReference>
<dbReference type="Proteomes" id="UP001139179">
    <property type="component" value="Unassembled WGS sequence"/>
</dbReference>
<feature type="transmembrane region" description="Helical" evidence="8">
    <location>
        <begin position="6"/>
        <end position="22"/>
    </location>
</feature>
<gene>
    <name evidence="10" type="ORF">M3202_08460</name>
</gene>
<dbReference type="InterPro" id="IPR050736">
    <property type="entry name" value="Sensor_HK_Regulatory"/>
</dbReference>
<dbReference type="InterPro" id="IPR005467">
    <property type="entry name" value="His_kinase_dom"/>
</dbReference>